<evidence type="ECO:0000259" key="5">
    <source>
        <dbReference type="Pfam" id="PF04082"/>
    </source>
</evidence>
<dbReference type="InterPro" id="IPR007219">
    <property type="entry name" value="XnlR_reg_dom"/>
</dbReference>
<organism evidence="6 7">
    <name type="scientific">Curvularia kusanoi</name>
    <name type="common">Cochliobolus kusanoi</name>
    <dbReference type="NCBI Taxonomy" id="90978"/>
    <lineage>
        <taxon>Eukaryota</taxon>
        <taxon>Fungi</taxon>
        <taxon>Dikarya</taxon>
        <taxon>Ascomycota</taxon>
        <taxon>Pezizomycotina</taxon>
        <taxon>Dothideomycetes</taxon>
        <taxon>Pleosporomycetidae</taxon>
        <taxon>Pleosporales</taxon>
        <taxon>Pleosporineae</taxon>
        <taxon>Pleosporaceae</taxon>
        <taxon>Curvularia</taxon>
    </lineage>
</organism>
<dbReference type="PANTHER" id="PTHR46910">
    <property type="entry name" value="TRANSCRIPTION FACTOR PDR1"/>
    <property type="match status" value="1"/>
</dbReference>
<sequence length="403" mass="44940">MATSLRLGKAKLSSQSSSDEEDSRRKVWWSICVFEKLLAFEMGRQSAITNDGLACFDPAGFVSYRSVTERSSSSDGERQEEVVFYRAITSLTKLLGGIGSRCVHIREQEETSEKEEIQRLVAEKVRITGESCLQLTKWAEALPDYLRPGSDLIYDPCTFPHAAFLSIHYHNALLVLTRNSILISESALRVTTDIMAKDQPWRHVIRNGPPMVANTARKIIRLFIESEENGTILLIPHTNASLHALYVLAVHLLKHPNTMLAETDIQLIGHAASLAQKRLCSGSESIRILDRTLNKIDELFKEHLSPNYKTFRRIGTPWSPSVTTGSGVDVSGQDHPTVSSDISMYTQDNGTGLTDPNFLGQIPPLDCISQDGYSTDALGYYGMDIGTWIGLDNMRWDEGQHIL</sequence>
<dbReference type="GO" id="GO:0008270">
    <property type="term" value="F:zinc ion binding"/>
    <property type="evidence" value="ECO:0007669"/>
    <property type="project" value="InterPro"/>
</dbReference>
<keyword evidence="4" id="KW-0539">Nucleus</keyword>
<reference evidence="6" key="1">
    <citation type="submission" date="2019-04" db="EMBL/GenBank/DDBJ databases">
        <title>Sequencing of skin fungus with MAO and IRED activity.</title>
        <authorList>
            <person name="Marsaioli A.J."/>
            <person name="Bonatto J.M.C."/>
            <person name="Reis Junior O."/>
        </authorList>
    </citation>
    <scope>NUCLEOTIDE SEQUENCE</scope>
    <source>
        <strain evidence="6">30M1</strain>
    </source>
</reference>
<dbReference type="GO" id="GO:0005634">
    <property type="term" value="C:nucleus"/>
    <property type="evidence" value="ECO:0007669"/>
    <property type="project" value="UniProtKB-SubCell"/>
</dbReference>
<dbReference type="GO" id="GO:0003677">
    <property type="term" value="F:DNA binding"/>
    <property type="evidence" value="ECO:0007669"/>
    <property type="project" value="UniProtKB-KW"/>
</dbReference>
<evidence type="ECO:0000313" key="6">
    <source>
        <dbReference type="EMBL" id="KAF3002527.1"/>
    </source>
</evidence>
<dbReference type="PANTHER" id="PTHR46910:SF3">
    <property type="entry name" value="HALOTOLERANCE PROTEIN 9-RELATED"/>
    <property type="match status" value="1"/>
</dbReference>
<evidence type="ECO:0000256" key="3">
    <source>
        <dbReference type="ARBA" id="ARBA00023125"/>
    </source>
</evidence>
<comment type="caution">
    <text evidence="6">The sequence shown here is derived from an EMBL/GenBank/DDBJ whole genome shotgun (WGS) entry which is preliminary data.</text>
</comment>
<keyword evidence="7" id="KW-1185">Reference proteome</keyword>
<keyword evidence="3" id="KW-0238">DNA-binding</keyword>
<dbReference type="InterPro" id="IPR050987">
    <property type="entry name" value="AtrR-like"/>
</dbReference>
<evidence type="ECO:0000313" key="7">
    <source>
        <dbReference type="Proteomes" id="UP000801428"/>
    </source>
</evidence>
<dbReference type="GO" id="GO:0003700">
    <property type="term" value="F:DNA-binding transcription factor activity"/>
    <property type="evidence" value="ECO:0007669"/>
    <property type="project" value="InterPro"/>
</dbReference>
<protein>
    <recommendedName>
        <fullName evidence="5">Xylanolytic transcriptional activator regulatory domain-containing protein</fullName>
    </recommendedName>
</protein>
<evidence type="ECO:0000256" key="2">
    <source>
        <dbReference type="ARBA" id="ARBA00022723"/>
    </source>
</evidence>
<dbReference type="GO" id="GO:0006351">
    <property type="term" value="P:DNA-templated transcription"/>
    <property type="evidence" value="ECO:0007669"/>
    <property type="project" value="InterPro"/>
</dbReference>
<dbReference type="EMBL" id="SWKU01000011">
    <property type="protein sequence ID" value="KAF3002527.1"/>
    <property type="molecule type" value="Genomic_DNA"/>
</dbReference>
<dbReference type="AlphaFoldDB" id="A0A9P4TEW2"/>
<dbReference type="Proteomes" id="UP000801428">
    <property type="component" value="Unassembled WGS sequence"/>
</dbReference>
<dbReference type="Pfam" id="PF04082">
    <property type="entry name" value="Fungal_trans"/>
    <property type="match status" value="1"/>
</dbReference>
<keyword evidence="2" id="KW-0479">Metal-binding</keyword>
<evidence type="ECO:0000256" key="4">
    <source>
        <dbReference type="ARBA" id="ARBA00023242"/>
    </source>
</evidence>
<comment type="subcellular location">
    <subcellularLocation>
        <location evidence="1">Nucleus</location>
    </subcellularLocation>
</comment>
<feature type="domain" description="Xylanolytic transcriptional activator regulatory" evidence="5">
    <location>
        <begin position="1"/>
        <end position="123"/>
    </location>
</feature>
<proteinExistence type="predicted"/>
<name>A0A9P4TEW2_CURKU</name>
<dbReference type="CDD" id="cd12148">
    <property type="entry name" value="fungal_TF_MHR"/>
    <property type="match status" value="1"/>
</dbReference>
<gene>
    <name evidence="6" type="ORF">E8E13_006913</name>
</gene>
<accession>A0A9P4TEW2</accession>
<dbReference type="OrthoDB" id="3037908at2759"/>
<evidence type="ECO:0000256" key="1">
    <source>
        <dbReference type="ARBA" id="ARBA00004123"/>
    </source>
</evidence>